<dbReference type="PANTHER" id="PTHR33881:SF17">
    <property type="entry name" value="EGF-LIKE DOMAIN-CONTAINING PROTEIN"/>
    <property type="match status" value="1"/>
</dbReference>
<sequence length="227" mass="23323">MSNKRCAVLTAIVLVLAFVQHVPQSAAQSSTNATDACSGVNCQQGTCEAGFIGYSCKCQDGWENILELPFLPCGIPKDCQLNLSCAGDSPAGSPGLPSPAPFTLPNFTDFNPCTFSLCGFGKCVAHENPGLLTVPYSCQCDPGNSNVMNMSSGTCLPNCNFGASCTQLGLPLSNSTQSAPPSTITTPPSEGPYTPGETSGPVGKRANEVTASFLVSATVGAVILLLM</sequence>
<evidence type="ECO:0000256" key="1">
    <source>
        <dbReference type="SAM" id="MobiDB-lite"/>
    </source>
</evidence>
<feature type="domain" description="EGF-like" evidence="3">
    <location>
        <begin position="36"/>
        <end position="80"/>
    </location>
</feature>
<feature type="chain" id="PRO_5008052255" description="EGF-like domain-containing protein" evidence="2">
    <location>
        <begin position="28"/>
        <end position="227"/>
    </location>
</feature>
<evidence type="ECO:0000259" key="3">
    <source>
        <dbReference type="SMART" id="SM00181"/>
    </source>
</evidence>
<evidence type="ECO:0000313" key="4">
    <source>
        <dbReference type="EMBL" id="OAE27890.1"/>
    </source>
</evidence>
<keyword evidence="2" id="KW-0732">Signal</keyword>
<evidence type="ECO:0000313" key="5">
    <source>
        <dbReference type="Proteomes" id="UP000077202"/>
    </source>
</evidence>
<keyword evidence="5" id="KW-1185">Reference proteome</keyword>
<feature type="signal peptide" evidence="2">
    <location>
        <begin position="1"/>
        <end position="27"/>
    </location>
</feature>
<comment type="caution">
    <text evidence="4">The sequence shown here is derived from an EMBL/GenBank/DDBJ whole genome shotgun (WGS) entry which is preliminary data.</text>
</comment>
<feature type="region of interest" description="Disordered" evidence="1">
    <location>
        <begin position="173"/>
        <end position="202"/>
    </location>
</feature>
<dbReference type="InterPro" id="IPR000742">
    <property type="entry name" value="EGF"/>
</dbReference>
<dbReference type="SMART" id="SM00181">
    <property type="entry name" value="EGF"/>
    <property type="match status" value="2"/>
</dbReference>
<dbReference type="AlphaFoldDB" id="A0A176W4D6"/>
<feature type="compositionally biased region" description="Low complexity" evidence="1">
    <location>
        <begin position="175"/>
        <end position="188"/>
    </location>
</feature>
<reference evidence="4" key="1">
    <citation type="submission" date="2016-03" db="EMBL/GenBank/DDBJ databases">
        <title>Mechanisms controlling the formation of the plant cell surface in tip-growing cells are functionally conserved among land plants.</title>
        <authorList>
            <person name="Honkanen S."/>
            <person name="Jones V.A."/>
            <person name="Morieri G."/>
            <person name="Champion C."/>
            <person name="Hetherington A.J."/>
            <person name="Kelly S."/>
            <person name="Saint-Marcoux D."/>
            <person name="Proust H."/>
            <person name="Prescott H."/>
            <person name="Dolan L."/>
        </authorList>
    </citation>
    <scope>NUCLEOTIDE SEQUENCE [LARGE SCALE GENOMIC DNA]</scope>
    <source>
        <tissue evidence="4">Whole gametophyte</tissue>
    </source>
</reference>
<proteinExistence type="predicted"/>
<organism evidence="4 5">
    <name type="scientific">Marchantia polymorpha subsp. ruderalis</name>
    <dbReference type="NCBI Taxonomy" id="1480154"/>
    <lineage>
        <taxon>Eukaryota</taxon>
        <taxon>Viridiplantae</taxon>
        <taxon>Streptophyta</taxon>
        <taxon>Embryophyta</taxon>
        <taxon>Marchantiophyta</taxon>
        <taxon>Marchantiopsida</taxon>
        <taxon>Marchantiidae</taxon>
        <taxon>Marchantiales</taxon>
        <taxon>Marchantiaceae</taxon>
        <taxon>Marchantia</taxon>
    </lineage>
</organism>
<name>A0A176W4D6_MARPO</name>
<evidence type="ECO:0000256" key="2">
    <source>
        <dbReference type="SAM" id="SignalP"/>
    </source>
</evidence>
<dbReference type="Proteomes" id="UP000077202">
    <property type="component" value="Unassembled WGS sequence"/>
</dbReference>
<protein>
    <recommendedName>
        <fullName evidence="3">EGF-like domain-containing protein</fullName>
    </recommendedName>
</protein>
<accession>A0A176W4D6</accession>
<feature type="domain" description="EGF-like" evidence="3">
    <location>
        <begin position="112"/>
        <end position="156"/>
    </location>
</feature>
<dbReference type="EMBL" id="LVLJ01001809">
    <property type="protein sequence ID" value="OAE27890.1"/>
    <property type="molecule type" value="Genomic_DNA"/>
</dbReference>
<dbReference type="PANTHER" id="PTHR33881">
    <property type="entry name" value="NEUROGENIC LOCUS NOTCH-LIKE PROTEIN"/>
    <property type="match status" value="1"/>
</dbReference>
<gene>
    <name evidence="4" type="ORF">AXG93_2334s1140</name>
</gene>